<dbReference type="PANTHER" id="PTHR43677">
    <property type="entry name" value="SHORT-CHAIN DEHYDROGENASE/REDUCTASE"/>
    <property type="match status" value="1"/>
</dbReference>
<evidence type="ECO:0000313" key="3">
    <source>
        <dbReference type="Proteomes" id="UP001589894"/>
    </source>
</evidence>
<gene>
    <name evidence="2" type="ORF">ACFFHU_27160</name>
</gene>
<accession>A0ABV6P452</accession>
<dbReference type="InterPro" id="IPR051397">
    <property type="entry name" value="Zn-ADH-like_protein"/>
</dbReference>
<dbReference type="Pfam" id="PF00107">
    <property type="entry name" value="ADH_zinc_N"/>
    <property type="match status" value="1"/>
</dbReference>
<feature type="domain" description="Enoyl reductase (ER)" evidence="1">
    <location>
        <begin position="12"/>
        <end position="325"/>
    </location>
</feature>
<reference evidence="2 3" key="1">
    <citation type="submission" date="2024-09" db="EMBL/GenBank/DDBJ databases">
        <authorList>
            <person name="Sun Q."/>
            <person name="Mori K."/>
        </authorList>
    </citation>
    <scope>NUCLEOTIDE SEQUENCE [LARGE SCALE GENOMIC DNA]</scope>
    <source>
        <strain evidence="2 3">TBRC 2205</strain>
    </source>
</reference>
<dbReference type="SUPFAM" id="SSF51735">
    <property type="entry name" value="NAD(P)-binding Rossmann-fold domains"/>
    <property type="match status" value="1"/>
</dbReference>
<sequence length="329" mass="32849">MQALVFDRPALDTSATRIARLEPPTPGSGQVAIRVAYAGINFKDVMSRRGDPGYAPRWPFVPGVEVSGTVVGLGPEASGHRVGDPVVALTNEGGLAEIAVAEAALTVPMPAGLDPGRAASAPGALTTAILLHDHAARVRAGDIVLVHSAGGAVGRSLADVARARSGARLVGVVGAATRVGTARDAGYPTVLVRGDALAADVRAGTSGRGVDVVLDPQGTAFLHEDLAALAPGGRIILFGNAAGGELAALPPTHLLYRHNASVGGFSLAALSADAPAMVAAAMRAALYMLAAGESTSEVVVLPGLAATPDAQQALADGAGRGKYVVRVSG</sequence>
<dbReference type="InterPro" id="IPR011032">
    <property type="entry name" value="GroES-like_sf"/>
</dbReference>
<protein>
    <submittedName>
        <fullName evidence="2">Zinc-binding alcohol dehydrogenase family protein</fullName>
    </submittedName>
</protein>
<dbReference type="PANTHER" id="PTHR43677:SF4">
    <property type="entry name" value="QUINONE OXIDOREDUCTASE-LIKE PROTEIN 2"/>
    <property type="match status" value="1"/>
</dbReference>
<proteinExistence type="predicted"/>
<comment type="caution">
    <text evidence="2">The sequence shown here is derived from an EMBL/GenBank/DDBJ whole genome shotgun (WGS) entry which is preliminary data.</text>
</comment>
<dbReference type="Proteomes" id="UP001589894">
    <property type="component" value="Unassembled WGS sequence"/>
</dbReference>
<name>A0ABV6P452_9ACTN</name>
<evidence type="ECO:0000313" key="2">
    <source>
        <dbReference type="EMBL" id="MFC0567807.1"/>
    </source>
</evidence>
<dbReference type="InterPro" id="IPR036291">
    <property type="entry name" value="NAD(P)-bd_dom_sf"/>
</dbReference>
<keyword evidence="3" id="KW-1185">Reference proteome</keyword>
<dbReference type="EMBL" id="JBHLUE010000026">
    <property type="protein sequence ID" value="MFC0567807.1"/>
    <property type="molecule type" value="Genomic_DNA"/>
</dbReference>
<dbReference type="SMART" id="SM00829">
    <property type="entry name" value="PKS_ER"/>
    <property type="match status" value="1"/>
</dbReference>
<dbReference type="Pfam" id="PF08240">
    <property type="entry name" value="ADH_N"/>
    <property type="match status" value="1"/>
</dbReference>
<dbReference type="Gene3D" id="3.40.50.720">
    <property type="entry name" value="NAD(P)-binding Rossmann-like Domain"/>
    <property type="match status" value="1"/>
</dbReference>
<dbReference type="RefSeq" id="WP_377343151.1">
    <property type="nucleotide sequence ID" value="NZ_JBHLUE010000026.1"/>
</dbReference>
<organism evidence="2 3">
    <name type="scientific">Plantactinospora siamensis</name>
    <dbReference type="NCBI Taxonomy" id="555372"/>
    <lineage>
        <taxon>Bacteria</taxon>
        <taxon>Bacillati</taxon>
        <taxon>Actinomycetota</taxon>
        <taxon>Actinomycetes</taxon>
        <taxon>Micromonosporales</taxon>
        <taxon>Micromonosporaceae</taxon>
        <taxon>Plantactinospora</taxon>
    </lineage>
</organism>
<evidence type="ECO:0000259" key="1">
    <source>
        <dbReference type="SMART" id="SM00829"/>
    </source>
</evidence>
<dbReference type="Gene3D" id="3.90.180.10">
    <property type="entry name" value="Medium-chain alcohol dehydrogenases, catalytic domain"/>
    <property type="match status" value="1"/>
</dbReference>
<dbReference type="SUPFAM" id="SSF50129">
    <property type="entry name" value="GroES-like"/>
    <property type="match status" value="1"/>
</dbReference>
<dbReference type="InterPro" id="IPR013154">
    <property type="entry name" value="ADH-like_N"/>
</dbReference>
<dbReference type="InterPro" id="IPR013149">
    <property type="entry name" value="ADH-like_C"/>
</dbReference>
<dbReference type="InterPro" id="IPR020843">
    <property type="entry name" value="ER"/>
</dbReference>